<feature type="domain" description="VanZ-like" evidence="2">
    <location>
        <begin position="49"/>
        <end position="178"/>
    </location>
</feature>
<dbReference type="Proteomes" id="UP000041827">
    <property type="component" value="Unassembled WGS sequence"/>
</dbReference>
<keyword evidence="7" id="KW-1185">Reference proteome</keyword>
<accession>A0A3A4WY24</accession>
<keyword evidence="1" id="KW-0812">Transmembrane</keyword>
<accession>A0A0T8UI04</accession>
<dbReference type="Proteomes" id="UP000285038">
    <property type="component" value="Unassembled WGS sequence"/>
</dbReference>
<reference evidence="3" key="1">
    <citation type="submission" date="2015-03" db="EMBL/GenBank/DDBJ databases">
        <authorList>
            <person name="Murphy D."/>
        </authorList>
    </citation>
    <scope>NUCLEOTIDE SEQUENCE [LARGE SCALE GENOMIC DNA]</scope>
    <source>
        <strain evidence="3">SMRU2248</strain>
    </source>
</reference>
<evidence type="ECO:0000313" key="7">
    <source>
        <dbReference type="Proteomes" id="UP000285038"/>
    </source>
</evidence>
<keyword evidence="1" id="KW-0472">Membrane</keyword>
<reference evidence="4" key="4">
    <citation type="journal article" date="2020" name="J. Clin. Microbiol.">
        <title>Streptococcus pseudopneumoniae: Use of whole genome sequences to validate methods used for identification.</title>
        <authorList>
            <person name="Jensen C.S."/>
            <person name="Iversen K.H."/>
            <person name="Dargis R."/>
            <person name="Shewmaker P."/>
            <person name="Rasmussen S."/>
            <person name="Christensen J.J."/>
            <person name="Nielsen X.C."/>
        </authorList>
    </citation>
    <scope>NUCLEOTIDE SEQUENCE</scope>
    <source>
        <strain evidence="4">256-03</strain>
    </source>
</reference>
<sequence length="194" mass="23000">MKKIYILDFLNLAISFLICRWFFMEYLYFQFISIFSFPTGGSDFWRPLFIILILTLFLFTFLRSSYTHRLDTRLIRISYFLYCLILVYSLLFKNLGIQGVNFNLVEFIKDSLLIDSTIPLLNIVIFIPIGGLFKFNFKTVMRFIFFITIIETSQYVFHLGFFDIGDIFTNTIGFIIGSNIHDSRLGKKIIHYIK</sequence>
<evidence type="ECO:0000313" key="4">
    <source>
        <dbReference type="EMBL" id="MBF9674440.1"/>
    </source>
</evidence>
<keyword evidence="1" id="KW-1133">Transmembrane helix</keyword>
<gene>
    <name evidence="5" type="ORF">D6867_11640</name>
    <name evidence="3" type="ORF">ERS021757_02222</name>
    <name evidence="4" type="ORF">IAI20_10325</name>
</gene>
<evidence type="ECO:0000259" key="2">
    <source>
        <dbReference type="Pfam" id="PF04892"/>
    </source>
</evidence>
<feature type="transmembrane region" description="Helical" evidence="1">
    <location>
        <begin position="112"/>
        <end position="133"/>
    </location>
</feature>
<dbReference type="Proteomes" id="UP000743672">
    <property type="component" value="Unassembled WGS sequence"/>
</dbReference>
<dbReference type="EMBL" id="CMJT01000037">
    <property type="protein sequence ID" value="CKB26461.1"/>
    <property type="molecule type" value="Genomic_DNA"/>
</dbReference>
<evidence type="ECO:0000313" key="3">
    <source>
        <dbReference type="EMBL" id="CKB26461.1"/>
    </source>
</evidence>
<protein>
    <submittedName>
        <fullName evidence="3">VanZ family protein</fullName>
    </submittedName>
</protein>
<feature type="transmembrane region" description="Helical" evidence="1">
    <location>
        <begin position="74"/>
        <end position="92"/>
    </location>
</feature>
<evidence type="ECO:0000256" key="1">
    <source>
        <dbReference type="SAM" id="Phobius"/>
    </source>
</evidence>
<evidence type="ECO:0000313" key="6">
    <source>
        <dbReference type="Proteomes" id="UP000041827"/>
    </source>
</evidence>
<reference evidence="5 7" key="3">
    <citation type="submission" date="2018-09" db="EMBL/GenBank/DDBJ databases">
        <authorList>
            <person name="Handem S."/>
        </authorList>
    </citation>
    <scope>NUCLEOTIDE SEQUENCE [LARGE SCALE GENOMIC DNA]</scope>
    <source>
        <strain evidence="5 7">Spain2270</strain>
    </source>
</reference>
<organism evidence="3 6">
    <name type="scientific">Streptococcus pseudopneumoniae</name>
    <dbReference type="NCBI Taxonomy" id="257758"/>
    <lineage>
        <taxon>Bacteria</taxon>
        <taxon>Bacillati</taxon>
        <taxon>Bacillota</taxon>
        <taxon>Bacilli</taxon>
        <taxon>Lactobacillales</taxon>
        <taxon>Streptococcaceae</taxon>
        <taxon>Streptococcus</taxon>
    </lineage>
</organism>
<evidence type="ECO:0000313" key="5">
    <source>
        <dbReference type="EMBL" id="RJY06890.1"/>
    </source>
</evidence>
<dbReference type="AlphaFoldDB" id="A0A0T8UI04"/>
<feature type="transmembrane region" description="Helical" evidence="1">
    <location>
        <begin position="44"/>
        <end position="62"/>
    </location>
</feature>
<reference evidence="6" key="2">
    <citation type="submission" date="2015-03" db="EMBL/GenBank/DDBJ databases">
        <authorList>
            <consortium name="Pathogen Informatics"/>
        </authorList>
    </citation>
    <scope>NUCLEOTIDE SEQUENCE [LARGE SCALE GENOMIC DNA]</scope>
    <source>
        <strain evidence="6">SMRU2248</strain>
    </source>
</reference>
<dbReference type="Pfam" id="PF04892">
    <property type="entry name" value="VanZ"/>
    <property type="match status" value="1"/>
</dbReference>
<dbReference type="EMBL" id="RAHZ01000096">
    <property type="protein sequence ID" value="RJY06890.1"/>
    <property type="molecule type" value="Genomic_DNA"/>
</dbReference>
<dbReference type="RefSeq" id="WP_000725526.1">
    <property type="nucleotide sequence ID" value="NZ_CHTX01000013.1"/>
</dbReference>
<proteinExistence type="predicted"/>
<dbReference type="EMBL" id="JACSZI010000067">
    <property type="protein sequence ID" value="MBF9674440.1"/>
    <property type="molecule type" value="Genomic_DNA"/>
</dbReference>
<feature type="transmembrane region" description="Helical" evidence="1">
    <location>
        <begin position="5"/>
        <end position="24"/>
    </location>
</feature>
<name>A0A0T8UI04_9STRE</name>
<dbReference type="InterPro" id="IPR006976">
    <property type="entry name" value="VanZ-like"/>
</dbReference>